<dbReference type="Proteomes" id="UP000288669">
    <property type="component" value="Unassembled WGS sequence"/>
</dbReference>
<dbReference type="InterPro" id="IPR027417">
    <property type="entry name" value="P-loop_NTPase"/>
</dbReference>
<dbReference type="GO" id="GO:0036430">
    <property type="term" value="F:CMP kinase activity"/>
    <property type="evidence" value="ECO:0007669"/>
    <property type="project" value="RHEA"/>
</dbReference>
<dbReference type="InterPro" id="IPR003136">
    <property type="entry name" value="Cytidylate_kin"/>
</dbReference>
<evidence type="ECO:0000256" key="6">
    <source>
        <dbReference type="ARBA" id="ARBA00022840"/>
    </source>
</evidence>
<sequence>MVEKLKIAIDGPASAGKSTVAKILAKKLNYIYCDTGAMYRTLTYMALKENAISDENHLVKLLDQAKITFEQRVDGQHVFLNNQDVTEVIRQTDVTNNVSAVSAFPKVREELVKRQQEIAKEGAIVMDGRDIGTAVLPLAEVKFFLVASVEERAMRRYKENLSKNIETNFETLKQEIERRDYLDTTRKVSPLTQAKDAKLIDTTGLNIQEVVVKMLEYIQSLSVLKQK</sequence>
<dbReference type="Gene3D" id="3.40.50.300">
    <property type="entry name" value="P-loop containing nucleotide triphosphate hydrolases"/>
    <property type="match status" value="1"/>
</dbReference>
<comment type="subcellular location">
    <subcellularLocation>
        <location evidence="9">Cytoplasm</location>
    </subcellularLocation>
</comment>
<dbReference type="HAMAP" id="MF_00238">
    <property type="entry name" value="Cytidyl_kinase_type1"/>
    <property type="match status" value="1"/>
</dbReference>
<evidence type="ECO:0000256" key="8">
    <source>
        <dbReference type="ARBA" id="ARBA00048478"/>
    </source>
</evidence>
<dbReference type="RefSeq" id="WP_126822382.1">
    <property type="nucleotide sequence ID" value="NZ_JBHLWU010000001.1"/>
</dbReference>
<organism evidence="11 12">
    <name type="scientific">Vagococcus entomophilus</name>
    <dbReference type="NCBI Taxonomy" id="1160095"/>
    <lineage>
        <taxon>Bacteria</taxon>
        <taxon>Bacillati</taxon>
        <taxon>Bacillota</taxon>
        <taxon>Bacilli</taxon>
        <taxon>Lactobacillales</taxon>
        <taxon>Enterococcaceae</taxon>
        <taxon>Vagococcus</taxon>
    </lineage>
</organism>
<evidence type="ECO:0000256" key="9">
    <source>
        <dbReference type="HAMAP-Rule" id="MF_00238"/>
    </source>
</evidence>
<evidence type="ECO:0000256" key="1">
    <source>
        <dbReference type="ARBA" id="ARBA00009427"/>
    </source>
</evidence>
<reference evidence="11 12" key="1">
    <citation type="submission" date="2017-05" db="EMBL/GenBank/DDBJ databases">
        <title>Vagococcus spp. assemblies.</title>
        <authorList>
            <person name="Gulvik C.A."/>
        </authorList>
    </citation>
    <scope>NUCLEOTIDE SEQUENCE [LARGE SCALE GENOMIC DNA]</scope>
    <source>
        <strain evidence="11 12">DSM 24756</strain>
    </source>
</reference>
<dbReference type="GO" id="GO:0005524">
    <property type="term" value="F:ATP binding"/>
    <property type="evidence" value="ECO:0007669"/>
    <property type="project" value="UniProtKB-UniRule"/>
</dbReference>
<dbReference type="Pfam" id="PF02224">
    <property type="entry name" value="Cytidylate_kin"/>
    <property type="match status" value="1"/>
</dbReference>
<evidence type="ECO:0000256" key="3">
    <source>
        <dbReference type="ARBA" id="ARBA00022679"/>
    </source>
</evidence>
<dbReference type="EC" id="2.7.4.25" evidence="9"/>
<gene>
    <name evidence="9" type="primary">cmk</name>
    <name evidence="11" type="ORF">CBF30_02360</name>
</gene>
<comment type="caution">
    <text evidence="11">The sequence shown here is derived from an EMBL/GenBank/DDBJ whole genome shotgun (WGS) entry which is preliminary data.</text>
</comment>
<evidence type="ECO:0000256" key="2">
    <source>
        <dbReference type="ARBA" id="ARBA00022490"/>
    </source>
</evidence>
<keyword evidence="6 9" id="KW-0067">ATP-binding</keyword>
<evidence type="ECO:0000256" key="4">
    <source>
        <dbReference type="ARBA" id="ARBA00022741"/>
    </source>
</evidence>
<feature type="binding site" evidence="9">
    <location>
        <begin position="11"/>
        <end position="19"/>
    </location>
    <ligand>
        <name>ATP</name>
        <dbReference type="ChEBI" id="CHEBI:30616"/>
    </ligand>
</feature>
<evidence type="ECO:0000256" key="7">
    <source>
        <dbReference type="ARBA" id="ARBA00047615"/>
    </source>
</evidence>
<accession>A0A430AKY9</accession>
<dbReference type="NCBIfam" id="TIGR00017">
    <property type="entry name" value="cmk"/>
    <property type="match status" value="1"/>
</dbReference>
<dbReference type="PANTHER" id="PTHR21299">
    <property type="entry name" value="CYTIDYLATE KINASE/PANTOATE-BETA-ALANINE LIGASE"/>
    <property type="match status" value="1"/>
</dbReference>
<evidence type="ECO:0000256" key="5">
    <source>
        <dbReference type="ARBA" id="ARBA00022777"/>
    </source>
</evidence>
<feature type="domain" description="Cytidylate kinase" evidence="10">
    <location>
        <begin position="7"/>
        <end position="219"/>
    </location>
</feature>
<keyword evidence="3 9" id="KW-0808">Transferase</keyword>
<dbReference type="PANTHER" id="PTHR21299:SF2">
    <property type="entry name" value="CYTIDYLATE KINASE"/>
    <property type="match status" value="1"/>
</dbReference>
<dbReference type="GO" id="GO:0006220">
    <property type="term" value="P:pyrimidine nucleotide metabolic process"/>
    <property type="evidence" value="ECO:0007669"/>
    <property type="project" value="UniProtKB-UniRule"/>
</dbReference>
<proteinExistence type="inferred from homology"/>
<comment type="catalytic activity">
    <reaction evidence="7 9">
        <text>dCMP + ATP = dCDP + ADP</text>
        <dbReference type="Rhea" id="RHEA:25094"/>
        <dbReference type="ChEBI" id="CHEBI:30616"/>
        <dbReference type="ChEBI" id="CHEBI:57566"/>
        <dbReference type="ChEBI" id="CHEBI:58593"/>
        <dbReference type="ChEBI" id="CHEBI:456216"/>
        <dbReference type="EC" id="2.7.4.25"/>
    </reaction>
</comment>
<dbReference type="GO" id="GO:0036431">
    <property type="term" value="F:dCMP kinase activity"/>
    <property type="evidence" value="ECO:0007669"/>
    <property type="project" value="InterPro"/>
</dbReference>
<evidence type="ECO:0000259" key="10">
    <source>
        <dbReference type="Pfam" id="PF02224"/>
    </source>
</evidence>
<name>A0A430AKY9_9ENTE</name>
<dbReference type="InterPro" id="IPR011994">
    <property type="entry name" value="Cytidylate_kinase_dom"/>
</dbReference>
<dbReference type="OrthoDB" id="9807434at2"/>
<dbReference type="CDD" id="cd02020">
    <property type="entry name" value="CMPK"/>
    <property type="match status" value="1"/>
</dbReference>
<keyword evidence="5 9" id="KW-0418">Kinase</keyword>
<evidence type="ECO:0000313" key="11">
    <source>
        <dbReference type="EMBL" id="RSU08790.1"/>
    </source>
</evidence>
<comment type="catalytic activity">
    <reaction evidence="8 9">
        <text>CMP + ATP = CDP + ADP</text>
        <dbReference type="Rhea" id="RHEA:11600"/>
        <dbReference type="ChEBI" id="CHEBI:30616"/>
        <dbReference type="ChEBI" id="CHEBI:58069"/>
        <dbReference type="ChEBI" id="CHEBI:60377"/>
        <dbReference type="ChEBI" id="CHEBI:456216"/>
        <dbReference type="EC" id="2.7.4.25"/>
    </reaction>
</comment>
<comment type="similarity">
    <text evidence="1 9">Belongs to the cytidylate kinase family. Type 1 subfamily.</text>
</comment>
<keyword evidence="12" id="KW-1185">Reference proteome</keyword>
<dbReference type="SUPFAM" id="SSF52540">
    <property type="entry name" value="P-loop containing nucleoside triphosphate hydrolases"/>
    <property type="match status" value="1"/>
</dbReference>
<dbReference type="AlphaFoldDB" id="A0A430AKY9"/>
<keyword evidence="4 9" id="KW-0547">Nucleotide-binding</keyword>
<dbReference type="FunFam" id="3.40.50.300:FF:000484">
    <property type="entry name" value="Cytidylate kinase"/>
    <property type="match status" value="1"/>
</dbReference>
<dbReference type="GO" id="GO:0015949">
    <property type="term" value="P:nucleobase-containing small molecule interconversion"/>
    <property type="evidence" value="ECO:0007669"/>
    <property type="project" value="TreeGrafter"/>
</dbReference>
<keyword evidence="2 9" id="KW-0963">Cytoplasm</keyword>
<protein>
    <recommendedName>
        <fullName evidence="9">Cytidylate kinase</fullName>
        <shortName evidence="9">CK</shortName>
        <ecNumber evidence="9">2.7.4.25</ecNumber>
    </recommendedName>
    <alternativeName>
        <fullName evidence="9">Cytidine monophosphate kinase</fullName>
        <shortName evidence="9">CMP kinase</shortName>
    </alternativeName>
</protein>
<dbReference type="EMBL" id="NGJZ01000001">
    <property type="protein sequence ID" value="RSU08790.1"/>
    <property type="molecule type" value="Genomic_DNA"/>
</dbReference>
<dbReference type="GO" id="GO:0005829">
    <property type="term" value="C:cytosol"/>
    <property type="evidence" value="ECO:0007669"/>
    <property type="project" value="TreeGrafter"/>
</dbReference>
<evidence type="ECO:0000313" key="12">
    <source>
        <dbReference type="Proteomes" id="UP000288669"/>
    </source>
</evidence>